<dbReference type="RefSeq" id="WP_377775913.1">
    <property type="nucleotide sequence ID" value="NZ_JBHUOQ010000005.1"/>
</dbReference>
<feature type="domain" description="Glycosyl hydrolase family 32 C-terminal" evidence="11">
    <location>
        <begin position="341"/>
        <end position="476"/>
    </location>
</feature>
<name>A0ABW5WXN6_9STAP</name>
<dbReference type="SMART" id="SM00640">
    <property type="entry name" value="Glyco_32"/>
    <property type="match status" value="1"/>
</dbReference>
<evidence type="ECO:0000259" key="11">
    <source>
        <dbReference type="Pfam" id="PF08244"/>
    </source>
</evidence>
<dbReference type="CDD" id="cd18623">
    <property type="entry name" value="GH32_ScrB-like"/>
    <property type="match status" value="1"/>
</dbReference>
<evidence type="ECO:0000313" key="12">
    <source>
        <dbReference type="EMBL" id="MFD2831591.1"/>
    </source>
</evidence>
<keyword evidence="9" id="KW-0963">Cytoplasm</keyword>
<sequence>MRDFNDDYYKKIESLDREALVRLIEKVDSSPWRQGYHTQPVTGYMSSPAAFFYRDGRYHLFYNWHPLTDKNNINYWYHVSADNLSDFHNEGVKLRPDDLYDSHGLTAGSAVEIGGELFVFYTGLFEKAGKEIAPVQLAAEFKTDKKLYKHPVPLIEEMPEEIKTVRDPFVFKQRDTYYMMLGIEKADGYGGAALYRSTDGLRFEYSGVLDTPLTTFGDMWERPEVFELDGFDVLMFCPKGIDKYGYNFWNTDQAGFVIGELDTGNVSMDHGTFFEFDYGFDFNMPMTTVDACGRRVMIGLLGMHDTDYPTAEYDWANCLSVPRVLSIEDYKLKQRPHPDIKKLRQSEIKAEGYFDHHPKRLRDFYGDRYEFIINFIENDASEVYIKLRVSKREETVITYKKEQDEIILDTTFSGELPVGVDGTRRHLKLKGSLRQLHIFMDDSSIEIFINDGDRVMSSRIFPDNSSKGVELSTEIGQCYVEMTQYKLKESEHEKIIYSWRGTD</sequence>
<evidence type="ECO:0000256" key="6">
    <source>
        <dbReference type="ARBA" id="ARBA00023295"/>
    </source>
</evidence>
<keyword evidence="13" id="KW-1185">Reference proteome</keyword>
<proteinExistence type="inferred from homology"/>
<dbReference type="InterPro" id="IPR013189">
    <property type="entry name" value="Glyco_hydro_32_C"/>
</dbReference>
<dbReference type="Gene3D" id="2.115.10.20">
    <property type="entry name" value="Glycosyl hydrolase domain, family 43"/>
    <property type="match status" value="1"/>
</dbReference>
<dbReference type="NCBIfam" id="TIGR01322">
    <property type="entry name" value="scrB_fam"/>
    <property type="match status" value="1"/>
</dbReference>
<evidence type="ECO:0000256" key="8">
    <source>
        <dbReference type="RuleBase" id="RU362110"/>
    </source>
</evidence>
<evidence type="ECO:0000256" key="9">
    <source>
        <dbReference type="RuleBase" id="RU365015"/>
    </source>
</evidence>
<comment type="caution">
    <text evidence="12">The sequence shown here is derived from an EMBL/GenBank/DDBJ whole genome shotgun (WGS) entry which is preliminary data.</text>
</comment>
<comment type="catalytic activity">
    <reaction evidence="8">
        <text>Hydrolysis of terminal non-reducing beta-D-fructofuranoside residues in beta-D-fructofuranosides.</text>
        <dbReference type="EC" id="3.2.1.26"/>
    </reaction>
</comment>
<dbReference type="InterPro" id="IPR001362">
    <property type="entry name" value="Glyco_hydro_32"/>
</dbReference>
<dbReference type="InterPro" id="IPR051214">
    <property type="entry name" value="GH32_Enzymes"/>
</dbReference>
<evidence type="ECO:0000256" key="5">
    <source>
        <dbReference type="ARBA" id="ARBA00022801"/>
    </source>
</evidence>
<comment type="subcellular location">
    <subcellularLocation>
        <location evidence="9">Cytoplasm</location>
    </subcellularLocation>
</comment>
<dbReference type="Pfam" id="PF00251">
    <property type="entry name" value="Glyco_hydro_32N"/>
    <property type="match status" value="1"/>
</dbReference>
<dbReference type="InterPro" id="IPR013320">
    <property type="entry name" value="ConA-like_dom_sf"/>
</dbReference>
<dbReference type="EC" id="3.2.1.26" evidence="3 8"/>
<dbReference type="InterPro" id="IPR023296">
    <property type="entry name" value="Glyco_hydro_beta-prop_sf"/>
</dbReference>
<gene>
    <name evidence="12" type="ORF">ACFSX4_14025</name>
</gene>
<keyword evidence="6 8" id="KW-0326">Glycosidase</keyword>
<protein>
    <recommendedName>
        <fullName evidence="4 8">Sucrose-6-phosphate hydrolase</fullName>
        <ecNumber evidence="3 8">3.2.1.26</ecNumber>
    </recommendedName>
    <alternativeName>
        <fullName evidence="7 9">Invertase</fullName>
    </alternativeName>
</protein>
<evidence type="ECO:0000259" key="10">
    <source>
        <dbReference type="Pfam" id="PF00251"/>
    </source>
</evidence>
<organism evidence="12 13">
    <name type="scientific">Corticicoccus populi</name>
    <dbReference type="NCBI Taxonomy" id="1812821"/>
    <lineage>
        <taxon>Bacteria</taxon>
        <taxon>Bacillati</taxon>
        <taxon>Bacillota</taxon>
        <taxon>Bacilli</taxon>
        <taxon>Bacillales</taxon>
        <taxon>Staphylococcaceae</taxon>
        <taxon>Corticicoccus</taxon>
    </lineage>
</organism>
<dbReference type="GO" id="GO:0016787">
    <property type="term" value="F:hydrolase activity"/>
    <property type="evidence" value="ECO:0007669"/>
    <property type="project" value="UniProtKB-KW"/>
</dbReference>
<feature type="domain" description="Glycosyl hydrolase family 32 N-terminal" evidence="10">
    <location>
        <begin position="37"/>
        <end position="336"/>
    </location>
</feature>
<evidence type="ECO:0000256" key="4">
    <source>
        <dbReference type="ARBA" id="ARBA00019623"/>
    </source>
</evidence>
<dbReference type="PANTHER" id="PTHR43101:SF1">
    <property type="entry name" value="BETA-FRUCTOSIDASE"/>
    <property type="match status" value="1"/>
</dbReference>
<dbReference type="Gene3D" id="2.60.120.560">
    <property type="entry name" value="Exo-inulinase, domain 1"/>
    <property type="match status" value="1"/>
</dbReference>
<evidence type="ECO:0000256" key="7">
    <source>
        <dbReference type="ARBA" id="ARBA00033367"/>
    </source>
</evidence>
<evidence type="ECO:0000313" key="13">
    <source>
        <dbReference type="Proteomes" id="UP001597519"/>
    </source>
</evidence>
<evidence type="ECO:0000256" key="1">
    <source>
        <dbReference type="ARBA" id="ARBA00004914"/>
    </source>
</evidence>
<dbReference type="PANTHER" id="PTHR43101">
    <property type="entry name" value="BETA-FRUCTOSIDASE"/>
    <property type="match status" value="1"/>
</dbReference>
<evidence type="ECO:0000256" key="2">
    <source>
        <dbReference type="ARBA" id="ARBA00009902"/>
    </source>
</evidence>
<comment type="function">
    <text evidence="9">Enables the bacterium to metabolize sucrose as a sole carbon source.</text>
</comment>
<comment type="similarity">
    <text evidence="2 8">Belongs to the glycosyl hydrolase 32 family.</text>
</comment>
<evidence type="ECO:0000256" key="3">
    <source>
        <dbReference type="ARBA" id="ARBA00012758"/>
    </source>
</evidence>
<dbReference type="SUPFAM" id="SSF49899">
    <property type="entry name" value="Concanavalin A-like lectins/glucanases"/>
    <property type="match status" value="1"/>
</dbReference>
<dbReference type="SUPFAM" id="SSF75005">
    <property type="entry name" value="Arabinanase/levansucrase/invertase"/>
    <property type="match status" value="1"/>
</dbReference>
<dbReference type="InterPro" id="IPR006232">
    <property type="entry name" value="Suc6P_hydrolase"/>
</dbReference>
<dbReference type="Pfam" id="PF08244">
    <property type="entry name" value="Glyco_hydro_32C"/>
    <property type="match status" value="1"/>
</dbReference>
<dbReference type="InterPro" id="IPR013148">
    <property type="entry name" value="Glyco_hydro_32_N"/>
</dbReference>
<dbReference type="Proteomes" id="UP001597519">
    <property type="component" value="Unassembled WGS sequence"/>
</dbReference>
<reference evidence="13" key="1">
    <citation type="journal article" date="2019" name="Int. J. Syst. Evol. Microbiol.">
        <title>The Global Catalogue of Microorganisms (GCM) 10K type strain sequencing project: providing services to taxonomists for standard genome sequencing and annotation.</title>
        <authorList>
            <consortium name="The Broad Institute Genomics Platform"/>
            <consortium name="The Broad Institute Genome Sequencing Center for Infectious Disease"/>
            <person name="Wu L."/>
            <person name="Ma J."/>
        </authorList>
    </citation>
    <scope>NUCLEOTIDE SEQUENCE [LARGE SCALE GENOMIC DNA]</scope>
    <source>
        <strain evidence="13">KCTC 33575</strain>
    </source>
</reference>
<comment type="pathway">
    <text evidence="1 9">Glycan biosynthesis; sucrose metabolism.</text>
</comment>
<keyword evidence="5 8" id="KW-0378">Hydrolase</keyword>
<accession>A0ABW5WXN6</accession>
<dbReference type="EMBL" id="JBHUOQ010000005">
    <property type="protein sequence ID" value="MFD2831591.1"/>
    <property type="molecule type" value="Genomic_DNA"/>
</dbReference>
<keyword evidence="9" id="KW-0119">Carbohydrate metabolism</keyword>